<dbReference type="PANTHER" id="PTHR16088">
    <property type="entry name" value="YY1 ASSOCIATED PROTEIN-RELATED"/>
    <property type="match status" value="1"/>
</dbReference>
<dbReference type="InterPro" id="IPR052435">
    <property type="entry name" value="YY1-Transcr_Regul"/>
</dbReference>
<evidence type="ECO:0000256" key="6">
    <source>
        <dbReference type="SAM" id="MobiDB-lite"/>
    </source>
</evidence>
<dbReference type="Proteomes" id="UP000261620">
    <property type="component" value="Unplaced"/>
</dbReference>
<feature type="compositionally biased region" description="Low complexity" evidence="6">
    <location>
        <begin position="914"/>
        <end position="928"/>
    </location>
</feature>
<sequence length="1461" mass="163151">MAFAAELIESSDDELGRLDIDLDRKSKQHNLTSSNVRAILHEVITHEHVVAMMKAAIRDTQDLPMFEPKMTRSRLKQAVQQGQCPQFVDIDLEEEEDSSDEEYCPDEEEEEDTAEEVSVAPLYPSVPLSQCLDRKAAHDDGGDEGSSCLAYRTRSKLPLVNIPLGQLEAELLAPDITADMYEQHAVQREEDRHWTEWLQGLMAPDDEEEVDDDDDPEYNFLDDLDEPDMEDYRTDRAVQITKKEVNELLDELFDTVSRFQSSCSTLTPQLPVGTGVSGRTLVATQLLLWCCLCLSPVCSFEAPLAGMLTERRHTVRKEYEALQQRRALQDTTNHHRGNTNLKDVPSPQPNVISSIIMQPGLMSPTLHLDSAQKLQLQQQIQQHVQLLAQVHLLSRRVEALNHEAGITKHYLEELQQFARRREEVFLCSSFRVCNLQGALDLVQEVEQKRPGSGSVLLTFRFWFCSGHAFPVLPVDTAWLFATRPIFLYPELLPVCSLDHRRHHRVLYTPGENGLIALALKHFEGTLESDQLISSYLLCKTRWSIRKHVREMSSQKAPPENVIKVFLTQGVVPPLPLACDRVQPVDHRPPVDRHSPHAPNWLKNSQLIIQKTRLSSSSYPPSPPPGCSLRLHPNFLNKSRPPNPPHRRFFTLAHNASLLPLAKAPADRQLDLQPISYQSPPPTGVPSHFACADVIQSRLPVGRKTQPSVAREQDSGPIPPLSTLTNATIPIMPCAAAAVKPGYFLLQMMWTPPAPPTASLTVSSQHAPGQDVHGPIREEQTVRLMSTGQCPPLEAENLEGQSSGSPSTLSPLSSCAGEEEENWTIMGVMSLSGGDKTGEEEKERREEGGAGGGGGEEEPGGEGEGEEEGQREDGGGERDEDGDKDKDEDQDRQGEEEDEEDFDDLTQDEDEEEVMSSASEESVLSVPELQETMKQLTWLAAERRLCAEGDSEEEHSPTSPGSQEEEEEEEEEGPKGEEAGEGRSSKEGHDEEMPAGEGMRRGGGRCPGRGRGHRPLRGLRRSRQERHSKDAAKLLLLYDDNILDNDPHRESKDVAFAQSYLSRVRETLQDTPGQVEDFVSLLHEFERAGDGQEVMTLFRKLRLILGERTDLLRDFAAFLHPEQALQCGLFEEQQAFERSRRFLRQLEISFGDNPSHYQKIIKALQTGPDLSPASIHELKTQMETLLKGHTHLQAECWVFFEELHPPPARPGQFEEAHWPEDVGGGSEGVDGLGQLCGGGATSGFEEVTLPELEEEEEGHKSQPMTSRRQRRKMDAHRTYKGCDCSDKDWSCLCRDAKIRRHRKKSCSRCQGNKVCDKDLDLKGDSPQPGEEEELDEEEDDEEEEEERNKSREEALPALSTSSSSSISPSVSASSAPPPRPSPPPDLPVCAKNISLTASGEKVILWTREADRAISTLLGNKTPSEVSGRFRDLMRLFRTAARQTSSEDEAPPTELAVANEEDD</sequence>
<feature type="compositionally biased region" description="Acidic residues" evidence="6">
    <location>
        <begin position="893"/>
        <end position="913"/>
    </location>
</feature>
<feature type="region of interest" description="Disordered" evidence="6">
    <location>
        <begin position="828"/>
        <end position="928"/>
    </location>
</feature>
<feature type="compositionally biased region" description="Basic and acidic residues" evidence="6">
    <location>
        <begin position="972"/>
        <end position="991"/>
    </location>
</feature>
<feature type="compositionally biased region" description="Pro residues" evidence="6">
    <location>
        <begin position="1374"/>
        <end position="1385"/>
    </location>
</feature>
<feature type="compositionally biased region" description="Low complexity" evidence="6">
    <location>
        <begin position="801"/>
        <end position="813"/>
    </location>
</feature>
<evidence type="ECO:0000256" key="4">
    <source>
        <dbReference type="ARBA" id="ARBA00023242"/>
    </source>
</evidence>
<evidence type="ECO:0008006" key="9">
    <source>
        <dbReference type="Google" id="ProtNLM"/>
    </source>
</evidence>
<feature type="compositionally biased region" description="Basic and acidic residues" evidence="6">
    <location>
        <begin position="835"/>
        <end position="847"/>
    </location>
</feature>
<dbReference type="Ensembl" id="ENSMMOT00000014480.1">
    <property type="protein sequence ID" value="ENSMMOP00000014250.1"/>
    <property type="gene ID" value="ENSMMOG00000010896.1"/>
</dbReference>
<feature type="region of interest" description="Disordered" evidence="6">
    <location>
        <begin position="1249"/>
        <end position="1272"/>
    </location>
</feature>
<feature type="compositionally biased region" description="Acidic residues" evidence="6">
    <location>
        <begin position="854"/>
        <end position="869"/>
    </location>
</feature>
<feature type="region of interest" description="Disordered" evidence="6">
    <location>
        <begin position="790"/>
        <end position="816"/>
    </location>
</feature>
<dbReference type="GO" id="GO:0003712">
    <property type="term" value="F:transcription coregulator activity"/>
    <property type="evidence" value="ECO:0007669"/>
    <property type="project" value="TreeGrafter"/>
</dbReference>
<proteinExistence type="predicted"/>
<feature type="compositionally biased region" description="Low complexity" evidence="6">
    <location>
        <begin position="1354"/>
        <end position="1373"/>
    </location>
</feature>
<feature type="region of interest" description="Disordered" evidence="6">
    <location>
        <begin position="1439"/>
        <end position="1461"/>
    </location>
</feature>
<dbReference type="OMA" id="DETAEEX"/>
<evidence type="ECO:0000256" key="1">
    <source>
        <dbReference type="ARBA" id="ARBA00004123"/>
    </source>
</evidence>
<evidence type="ECO:0000313" key="8">
    <source>
        <dbReference type="Proteomes" id="UP000261620"/>
    </source>
</evidence>
<evidence type="ECO:0000256" key="2">
    <source>
        <dbReference type="ARBA" id="ARBA00023015"/>
    </source>
</evidence>
<feature type="region of interest" description="Disordered" evidence="6">
    <location>
        <begin position="1316"/>
        <end position="1389"/>
    </location>
</feature>
<dbReference type="Pfam" id="PF21227">
    <property type="entry name" value="Myb_DNA-binding_7"/>
    <property type="match status" value="1"/>
</dbReference>
<feature type="region of interest" description="Disordered" evidence="6">
    <location>
        <begin position="92"/>
        <end position="118"/>
    </location>
</feature>
<feature type="compositionally biased region" description="Acidic residues" evidence="6">
    <location>
        <begin position="92"/>
        <end position="115"/>
    </location>
</feature>
<evidence type="ECO:0000256" key="5">
    <source>
        <dbReference type="PROSITE-ProRule" id="PRU00810"/>
    </source>
</evidence>
<feature type="compositionally biased region" description="Basic residues" evidence="6">
    <location>
        <begin position="1007"/>
        <end position="1023"/>
    </location>
</feature>
<dbReference type="Gene3D" id="1.20.1160.11">
    <property type="entry name" value="Paired amphipathic helix"/>
    <property type="match status" value="1"/>
</dbReference>
<feature type="region of interest" description="Disordered" evidence="6">
    <location>
        <begin position="943"/>
        <end position="1026"/>
    </location>
</feature>
<dbReference type="PROSITE" id="PS51477">
    <property type="entry name" value="PAH"/>
    <property type="match status" value="1"/>
</dbReference>
<dbReference type="InterPro" id="IPR003822">
    <property type="entry name" value="PAH"/>
</dbReference>
<reference evidence="7" key="2">
    <citation type="submission" date="2025-09" db="UniProtKB">
        <authorList>
            <consortium name="Ensembl"/>
        </authorList>
    </citation>
    <scope>IDENTIFICATION</scope>
</reference>
<evidence type="ECO:0000256" key="3">
    <source>
        <dbReference type="ARBA" id="ARBA00023163"/>
    </source>
</evidence>
<dbReference type="GO" id="GO:0006355">
    <property type="term" value="P:regulation of DNA-templated transcription"/>
    <property type="evidence" value="ECO:0007669"/>
    <property type="project" value="InterPro"/>
</dbReference>
<feature type="compositionally biased region" description="Acidic residues" evidence="6">
    <location>
        <begin position="1328"/>
        <end position="1344"/>
    </location>
</feature>
<name>A0A3Q4B8H5_MOLML</name>
<dbReference type="Gene3D" id="1.10.10.60">
    <property type="entry name" value="Homeodomain-like"/>
    <property type="match status" value="1"/>
</dbReference>
<dbReference type="GO" id="GO:0005634">
    <property type="term" value="C:nucleus"/>
    <property type="evidence" value="ECO:0007669"/>
    <property type="project" value="UniProtKB-SubCell"/>
</dbReference>
<evidence type="ECO:0000313" key="7">
    <source>
        <dbReference type="Ensembl" id="ENSMMOP00000014250.1"/>
    </source>
</evidence>
<dbReference type="STRING" id="94237.ENSMMOP00000014250"/>
<reference evidence="7" key="1">
    <citation type="submission" date="2025-08" db="UniProtKB">
        <authorList>
            <consortium name="Ensembl"/>
        </authorList>
    </citation>
    <scope>IDENTIFICATION</scope>
</reference>
<accession>A0A3Q4B8H5</accession>
<comment type="subcellular location">
    <subcellularLocation>
        <location evidence="1 5">Nucleus</location>
    </subcellularLocation>
</comment>
<organism evidence="7 8">
    <name type="scientific">Mola mola</name>
    <name type="common">Ocean sunfish</name>
    <name type="synonym">Tetraodon mola</name>
    <dbReference type="NCBI Taxonomy" id="94237"/>
    <lineage>
        <taxon>Eukaryota</taxon>
        <taxon>Metazoa</taxon>
        <taxon>Chordata</taxon>
        <taxon>Craniata</taxon>
        <taxon>Vertebrata</taxon>
        <taxon>Euteleostomi</taxon>
        <taxon>Actinopterygii</taxon>
        <taxon>Neopterygii</taxon>
        <taxon>Teleostei</taxon>
        <taxon>Neoteleostei</taxon>
        <taxon>Acanthomorphata</taxon>
        <taxon>Eupercaria</taxon>
        <taxon>Tetraodontiformes</taxon>
        <taxon>Molidae</taxon>
        <taxon>Mola</taxon>
    </lineage>
</organism>
<feature type="compositionally biased region" description="Acidic residues" evidence="6">
    <location>
        <begin position="962"/>
        <end position="971"/>
    </location>
</feature>
<keyword evidence="3" id="KW-0804">Transcription</keyword>
<keyword evidence="4 5" id="KW-0539">Nucleus</keyword>
<keyword evidence="8" id="KW-1185">Reference proteome</keyword>
<dbReference type="SUPFAM" id="SSF47762">
    <property type="entry name" value="PAH2 domain"/>
    <property type="match status" value="2"/>
</dbReference>
<protein>
    <recommendedName>
        <fullName evidence="9">Myb-like domain-containing protein</fullName>
    </recommendedName>
</protein>
<keyword evidence="2" id="KW-0805">Transcription regulation</keyword>
<dbReference type="PANTHER" id="PTHR16088:SF3">
    <property type="entry name" value="GON-4-LIKE PROTEIN"/>
    <property type="match status" value="1"/>
</dbReference>
<feature type="compositionally biased region" description="Basic and acidic residues" evidence="6">
    <location>
        <begin position="870"/>
        <end position="892"/>
    </location>
</feature>
<dbReference type="InterPro" id="IPR036600">
    <property type="entry name" value="PAH_sf"/>
</dbReference>